<keyword evidence="2" id="KW-1185">Reference proteome</keyword>
<dbReference type="EMBL" id="DF820459">
    <property type="protein sequence ID" value="GAK53226.1"/>
    <property type="molecule type" value="Genomic_DNA"/>
</dbReference>
<name>A0A0S6W4R5_9BACT</name>
<gene>
    <name evidence="1" type="ORF">U14_04491</name>
</gene>
<dbReference type="InterPro" id="IPR037914">
    <property type="entry name" value="SpoVT-AbrB_sf"/>
</dbReference>
<protein>
    <submittedName>
        <fullName evidence="1">Transcriptional regulator AbrB family</fullName>
    </submittedName>
</protein>
<accession>A0A0S6W4R5</accession>
<proteinExistence type="predicted"/>
<reference evidence="1" key="1">
    <citation type="journal article" date="2015" name="PeerJ">
        <title>First genomic representation of candidate bacterial phylum KSB3 points to enhanced environmental sensing as a trigger of wastewater bulking.</title>
        <authorList>
            <person name="Sekiguchi Y."/>
            <person name="Ohashi A."/>
            <person name="Parks D.H."/>
            <person name="Yamauchi T."/>
            <person name="Tyson G.W."/>
            <person name="Hugenholtz P."/>
        </authorList>
    </citation>
    <scope>NUCLEOTIDE SEQUENCE [LARGE SCALE GENOMIC DNA]</scope>
</reference>
<dbReference type="SUPFAM" id="SSF89447">
    <property type="entry name" value="AbrB/MazE/MraZ-like"/>
    <property type="match status" value="1"/>
</dbReference>
<dbReference type="STRING" id="1499966.U14_04491"/>
<dbReference type="HOGENOM" id="CLU_158484_11_1_0"/>
<dbReference type="Proteomes" id="UP000030700">
    <property type="component" value="Unassembled WGS sequence"/>
</dbReference>
<dbReference type="AlphaFoldDB" id="A0A0S6W4R5"/>
<evidence type="ECO:0000313" key="2">
    <source>
        <dbReference type="Proteomes" id="UP000030700"/>
    </source>
</evidence>
<sequence length="68" mass="7990">METIVVSPKFHVMIPPRIRKACALRPGQEMRIVQYDNRIELILLKPMPTRRGFLKGLDTTIEREDDRV</sequence>
<organism evidence="1">
    <name type="scientific">Candidatus Moduliflexus flocculans</name>
    <dbReference type="NCBI Taxonomy" id="1499966"/>
    <lineage>
        <taxon>Bacteria</taxon>
        <taxon>Candidatus Moduliflexota</taxon>
        <taxon>Candidatus Moduliflexia</taxon>
        <taxon>Candidatus Moduliflexales</taxon>
        <taxon>Candidatus Moduliflexaceae</taxon>
    </lineage>
</organism>
<evidence type="ECO:0000313" key="1">
    <source>
        <dbReference type="EMBL" id="GAK53226.1"/>
    </source>
</evidence>